<name>A0A4C1ZFK7_EUMVA</name>
<dbReference type="Proteomes" id="UP000299102">
    <property type="component" value="Unassembled WGS sequence"/>
</dbReference>
<dbReference type="AlphaFoldDB" id="A0A4C1ZFK7"/>
<gene>
    <name evidence="1" type="ORF">EVAR_62977_1</name>
</gene>
<dbReference type="OrthoDB" id="418748at2759"/>
<accession>A0A4C1ZFK7</accession>
<reference evidence="1 2" key="1">
    <citation type="journal article" date="2019" name="Commun. Biol.">
        <title>The bagworm genome reveals a unique fibroin gene that provides high tensile strength.</title>
        <authorList>
            <person name="Kono N."/>
            <person name="Nakamura H."/>
            <person name="Ohtoshi R."/>
            <person name="Tomita M."/>
            <person name="Numata K."/>
            <person name="Arakawa K."/>
        </authorList>
    </citation>
    <scope>NUCLEOTIDE SEQUENCE [LARGE SCALE GENOMIC DNA]</scope>
</reference>
<comment type="caution">
    <text evidence="1">The sequence shown here is derived from an EMBL/GenBank/DDBJ whole genome shotgun (WGS) entry which is preliminary data.</text>
</comment>
<evidence type="ECO:0000313" key="2">
    <source>
        <dbReference type="Proteomes" id="UP000299102"/>
    </source>
</evidence>
<sequence>MEASEQINDGASAPTAGVIEATSFETYWSGVDQSQLGCRVVGLIQGEGGVIEVLTPRRIDSALVQGPTNSRSAPARMCDSSLTRRPNLLLASSYNKYYLTSMKLALYIQKQFV</sequence>
<proteinExistence type="predicted"/>
<dbReference type="EMBL" id="BGZK01001733">
    <property type="protein sequence ID" value="GBP85397.1"/>
    <property type="molecule type" value="Genomic_DNA"/>
</dbReference>
<evidence type="ECO:0000313" key="1">
    <source>
        <dbReference type="EMBL" id="GBP85397.1"/>
    </source>
</evidence>
<organism evidence="1 2">
    <name type="scientific">Eumeta variegata</name>
    <name type="common">Bagworm moth</name>
    <name type="synonym">Eumeta japonica</name>
    <dbReference type="NCBI Taxonomy" id="151549"/>
    <lineage>
        <taxon>Eukaryota</taxon>
        <taxon>Metazoa</taxon>
        <taxon>Ecdysozoa</taxon>
        <taxon>Arthropoda</taxon>
        <taxon>Hexapoda</taxon>
        <taxon>Insecta</taxon>
        <taxon>Pterygota</taxon>
        <taxon>Neoptera</taxon>
        <taxon>Endopterygota</taxon>
        <taxon>Lepidoptera</taxon>
        <taxon>Glossata</taxon>
        <taxon>Ditrysia</taxon>
        <taxon>Tineoidea</taxon>
        <taxon>Psychidae</taxon>
        <taxon>Oiketicinae</taxon>
        <taxon>Eumeta</taxon>
    </lineage>
</organism>
<protein>
    <submittedName>
        <fullName evidence="1">Uncharacterized protein</fullName>
    </submittedName>
</protein>
<keyword evidence="2" id="KW-1185">Reference proteome</keyword>